<dbReference type="PANTHER" id="PTHR43451:SF1">
    <property type="entry name" value="ACETYLTRANSFERASE"/>
    <property type="match status" value="1"/>
</dbReference>
<dbReference type="SUPFAM" id="SSF55729">
    <property type="entry name" value="Acyl-CoA N-acyltransferases (Nat)"/>
    <property type="match status" value="1"/>
</dbReference>
<evidence type="ECO:0000313" key="2">
    <source>
        <dbReference type="EMBL" id="QQO10252.1"/>
    </source>
</evidence>
<dbReference type="GO" id="GO:0016747">
    <property type="term" value="F:acyltransferase activity, transferring groups other than amino-acyl groups"/>
    <property type="evidence" value="ECO:0007669"/>
    <property type="project" value="InterPro"/>
</dbReference>
<gene>
    <name evidence="2" type="ORF">JFL75_04855</name>
</gene>
<protein>
    <submittedName>
        <fullName evidence="2">GNAT family N-acetyltransferase</fullName>
    </submittedName>
</protein>
<dbReference type="AlphaFoldDB" id="A0A7T7XPZ6"/>
<dbReference type="InterPro" id="IPR016181">
    <property type="entry name" value="Acyl_CoA_acyltransferase"/>
</dbReference>
<dbReference type="RefSeq" id="WP_215627556.1">
    <property type="nucleotide sequence ID" value="NZ_CP067089.2"/>
</dbReference>
<proteinExistence type="predicted"/>
<evidence type="ECO:0000313" key="3">
    <source>
        <dbReference type="Proteomes" id="UP000595917"/>
    </source>
</evidence>
<dbReference type="PROSITE" id="PS51186">
    <property type="entry name" value="GNAT"/>
    <property type="match status" value="1"/>
</dbReference>
<organism evidence="2 3">
    <name type="scientific">Breznakiella homolactica</name>
    <dbReference type="NCBI Taxonomy" id="2798577"/>
    <lineage>
        <taxon>Bacteria</taxon>
        <taxon>Pseudomonadati</taxon>
        <taxon>Spirochaetota</taxon>
        <taxon>Spirochaetia</taxon>
        <taxon>Spirochaetales</taxon>
        <taxon>Breznakiellaceae</taxon>
        <taxon>Breznakiella</taxon>
    </lineage>
</organism>
<dbReference type="InterPro" id="IPR052564">
    <property type="entry name" value="N-acetyltrans/Recomb-assoc"/>
</dbReference>
<accession>A0A7T7XPZ6</accession>
<dbReference type="Pfam" id="PF13673">
    <property type="entry name" value="Acetyltransf_10"/>
    <property type="match status" value="1"/>
</dbReference>
<dbReference type="Proteomes" id="UP000595917">
    <property type="component" value="Chromosome"/>
</dbReference>
<evidence type="ECO:0000259" key="1">
    <source>
        <dbReference type="PROSITE" id="PS51186"/>
    </source>
</evidence>
<dbReference type="InterPro" id="IPR000182">
    <property type="entry name" value="GNAT_dom"/>
</dbReference>
<feature type="domain" description="N-acetyltransferase" evidence="1">
    <location>
        <begin position="3"/>
        <end position="154"/>
    </location>
</feature>
<dbReference type="CDD" id="cd04301">
    <property type="entry name" value="NAT_SF"/>
    <property type="match status" value="1"/>
</dbReference>
<sequence length="154" mass="17786">MDIRIERLDEQDINRFSDLVNTVFDRFVGPDYSDAGNRTFKEYTDPARMVQRLRAGGDFFAAWDGETLAGALEIRDQDHVSLFFVDERYHGRGVGRKLFSYYTGLLRREHPGIRQVTVNSSLYAEPVYAALGFEKTGEAMERDGIRFIPMEYNL</sequence>
<dbReference type="PANTHER" id="PTHR43451">
    <property type="entry name" value="ACETYLTRANSFERASE (GNAT) FAMILY PROTEIN"/>
    <property type="match status" value="1"/>
</dbReference>
<name>A0A7T7XPZ6_9SPIR</name>
<dbReference type="EMBL" id="CP067089">
    <property type="protein sequence ID" value="QQO10252.1"/>
    <property type="molecule type" value="Genomic_DNA"/>
</dbReference>
<dbReference type="Gene3D" id="3.40.630.30">
    <property type="match status" value="1"/>
</dbReference>
<dbReference type="KEGG" id="bhc:JFL75_04855"/>
<reference evidence="2" key="1">
    <citation type="submission" date="2021-01" db="EMBL/GenBank/DDBJ databases">
        <title>Description of Breznakiella homolactica.</title>
        <authorList>
            <person name="Song Y."/>
            <person name="Brune A."/>
        </authorList>
    </citation>
    <scope>NUCLEOTIDE SEQUENCE</scope>
    <source>
        <strain evidence="2">RmG30</strain>
    </source>
</reference>
<keyword evidence="3" id="KW-1185">Reference proteome</keyword>